<sequence length="655" mass="72670">MSSASPRSTSSKRKTPPSLSGSDCEGAFSEVLTRQARRKQKKVNKHRPEFQFNIQELKYGKKVTLAHIRDLILYIVADGQKPQWIQVNNKSHISHTVLLFVPGLLPTHLGLSSDITSASMPFAINLIPADGDILGRLEGPAQKVPAIAELFTYGCPTRAPGDKLRMHSAINQLLMCPIQEHIRRKREAEREKDHHRNAQIDSYSPLLYLLTPNQMIDNDYNIPSYLPHVDGRIVPGLDKSMIPDKSNLFLSSLSEVENIKLKDESRSFTGMDSTRNTKGNTREGGWVETSPAQGPPKDGIYPILAIDCEMVVSKDGDELARISVIDFNSGKNVFDELVLPPGEIVDYRTQWSGITAERLLSATHTISSIQNLLLSGASPLITPHTILLGHSLECDLNALRIRHPLCIDTALIYKHPRGPPFKPGLKWLSQKWLQRDIQAGENGHDSEEDARACVDLLKMKLANGPDFGDSTNNMEPIVERIGRYMDNSPESPKTSAYCDYGDPRWLYGAKATTAVRCTSDDDVVNAVVKNVQSHTFVFGRMMELSEAQGWNDGGASLSPSSTVSLDSVLERFNSRLTALHSSLPPNTALIIVTGHSDPLPMVKLTKKRQRWERSVKTAGIEGVSGDDRWMAEHDRDLEKAVEEAKAGMAFFRVTS</sequence>
<dbReference type="EMBL" id="AMKT01000076">
    <property type="protein sequence ID" value="OXG14425.1"/>
    <property type="molecule type" value="Genomic_DNA"/>
</dbReference>
<dbReference type="CDD" id="cd06145">
    <property type="entry name" value="REX1_like"/>
    <property type="match status" value="1"/>
</dbReference>
<name>A0A854QE59_CRYNE</name>
<evidence type="ECO:0000259" key="8">
    <source>
        <dbReference type="SMART" id="SM00479"/>
    </source>
</evidence>
<dbReference type="SUPFAM" id="SSF53098">
    <property type="entry name" value="Ribonuclease H-like"/>
    <property type="match status" value="1"/>
</dbReference>
<reference evidence="9 10" key="1">
    <citation type="submission" date="2017-06" db="EMBL/GenBank/DDBJ databases">
        <title>Global population genomics of the pathogenic fungus Cryptococcus neoformans var. grubii.</title>
        <authorList>
            <person name="Cuomo C."/>
            <person name="Litvintseva A."/>
            <person name="Chen Y."/>
            <person name="Young S."/>
            <person name="Zeng Q."/>
            <person name="Chapman S."/>
            <person name="Gujja S."/>
            <person name="Saif S."/>
            <person name="Birren B."/>
        </authorList>
    </citation>
    <scope>NUCLEOTIDE SEQUENCE [LARGE SCALE GENOMIC DNA]</scope>
    <source>
        <strain evidence="9 10">Tu259-1</strain>
    </source>
</reference>
<comment type="similarity">
    <text evidence="2">Belongs to the REXO1/REXO3 family.</text>
</comment>
<dbReference type="Proteomes" id="UP000199727">
    <property type="component" value="Unassembled WGS sequence"/>
</dbReference>
<dbReference type="FunFam" id="3.30.420.10:FF:000031">
    <property type="entry name" value="RNA exonuclease 1"/>
    <property type="match status" value="1"/>
</dbReference>
<keyword evidence="6" id="KW-0539">Nucleus</keyword>
<protein>
    <submittedName>
        <fullName evidence="9">RNA exonuclease 1</fullName>
    </submittedName>
</protein>
<comment type="caution">
    <text evidence="9">The sequence shown here is derived from an EMBL/GenBank/DDBJ whole genome shotgun (WGS) entry which is preliminary data.</text>
</comment>
<evidence type="ECO:0000256" key="5">
    <source>
        <dbReference type="ARBA" id="ARBA00022839"/>
    </source>
</evidence>
<dbReference type="PANTHER" id="PTHR12801:SF115">
    <property type="entry name" value="FI18136P1-RELATED"/>
    <property type="match status" value="1"/>
</dbReference>
<dbReference type="AlphaFoldDB" id="A0A854QE59"/>
<dbReference type="Gene3D" id="3.30.420.10">
    <property type="entry name" value="Ribonuclease H-like superfamily/Ribonuclease H"/>
    <property type="match status" value="1"/>
</dbReference>
<evidence type="ECO:0000256" key="6">
    <source>
        <dbReference type="ARBA" id="ARBA00023242"/>
    </source>
</evidence>
<dbReference type="SMART" id="SM00479">
    <property type="entry name" value="EXOIII"/>
    <property type="match status" value="1"/>
</dbReference>
<dbReference type="InterPro" id="IPR036397">
    <property type="entry name" value="RNaseH_sf"/>
</dbReference>
<evidence type="ECO:0000313" key="10">
    <source>
        <dbReference type="Proteomes" id="UP000199727"/>
    </source>
</evidence>
<dbReference type="InterPro" id="IPR012337">
    <property type="entry name" value="RNaseH-like_sf"/>
</dbReference>
<dbReference type="PANTHER" id="PTHR12801">
    <property type="entry name" value="RNA EXONUCLEASE REXO1 / RECO3 FAMILY MEMBER-RELATED"/>
    <property type="match status" value="1"/>
</dbReference>
<evidence type="ECO:0000313" key="9">
    <source>
        <dbReference type="EMBL" id="OXG14425.1"/>
    </source>
</evidence>
<gene>
    <name evidence="9" type="ORF">C361_05727</name>
</gene>
<dbReference type="GO" id="GO:0003676">
    <property type="term" value="F:nucleic acid binding"/>
    <property type="evidence" value="ECO:0007669"/>
    <property type="project" value="InterPro"/>
</dbReference>
<keyword evidence="3" id="KW-0540">Nuclease</keyword>
<dbReference type="GO" id="GO:0004527">
    <property type="term" value="F:exonuclease activity"/>
    <property type="evidence" value="ECO:0007669"/>
    <property type="project" value="UniProtKB-KW"/>
</dbReference>
<keyword evidence="4" id="KW-0378">Hydrolase</keyword>
<evidence type="ECO:0000256" key="2">
    <source>
        <dbReference type="ARBA" id="ARBA00006357"/>
    </source>
</evidence>
<comment type="subcellular location">
    <subcellularLocation>
        <location evidence="1">Nucleus</location>
    </subcellularLocation>
</comment>
<keyword evidence="5 9" id="KW-0269">Exonuclease</keyword>
<evidence type="ECO:0000256" key="1">
    <source>
        <dbReference type="ARBA" id="ARBA00004123"/>
    </source>
</evidence>
<accession>A0A854QE59</accession>
<dbReference type="OrthoDB" id="206335at2759"/>
<evidence type="ECO:0000256" key="4">
    <source>
        <dbReference type="ARBA" id="ARBA00022801"/>
    </source>
</evidence>
<evidence type="ECO:0000256" key="7">
    <source>
        <dbReference type="SAM" id="MobiDB-lite"/>
    </source>
</evidence>
<dbReference type="InterPro" id="IPR047021">
    <property type="entry name" value="REXO1/3/4-like"/>
</dbReference>
<organism evidence="9 10">
    <name type="scientific">Cryptococcus neoformans Tu259-1</name>
    <dbReference type="NCBI Taxonomy" id="1230072"/>
    <lineage>
        <taxon>Eukaryota</taxon>
        <taxon>Fungi</taxon>
        <taxon>Dikarya</taxon>
        <taxon>Basidiomycota</taxon>
        <taxon>Agaricomycotina</taxon>
        <taxon>Tremellomycetes</taxon>
        <taxon>Tremellales</taxon>
        <taxon>Cryptococcaceae</taxon>
        <taxon>Cryptococcus</taxon>
        <taxon>Cryptococcus neoformans species complex</taxon>
    </lineage>
</organism>
<dbReference type="InterPro" id="IPR034922">
    <property type="entry name" value="REX1-like_exo"/>
</dbReference>
<feature type="region of interest" description="Disordered" evidence="7">
    <location>
        <begin position="268"/>
        <end position="293"/>
    </location>
</feature>
<feature type="region of interest" description="Disordered" evidence="7">
    <location>
        <begin position="1"/>
        <end position="26"/>
    </location>
</feature>
<proteinExistence type="inferred from homology"/>
<dbReference type="InterPro" id="IPR013520">
    <property type="entry name" value="Ribonucl_H"/>
</dbReference>
<feature type="domain" description="Exonuclease" evidence="8">
    <location>
        <begin position="302"/>
        <end position="466"/>
    </location>
</feature>
<evidence type="ECO:0000256" key="3">
    <source>
        <dbReference type="ARBA" id="ARBA00022722"/>
    </source>
</evidence>
<dbReference type="GO" id="GO:0010629">
    <property type="term" value="P:negative regulation of gene expression"/>
    <property type="evidence" value="ECO:0007669"/>
    <property type="project" value="UniProtKB-ARBA"/>
</dbReference>
<dbReference type="GO" id="GO:0005634">
    <property type="term" value="C:nucleus"/>
    <property type="evidence" value="ECO:0007669"/>
    <property type="project" value="UniProtKB-SubCell"/>
</dbReference>
<feature type="compositionally biased region" description="Polar residues" evidence="7">
    <location>
        <begin position="268"/>
        <end position="279"/>
    </location>
</feature>